<dbReference type="OrthoDB" id="10534520at2759"/>
<gene>
    <name evidence="2" type="ORF">TrRE_jg6981</name>
</gene>
<dbReference type="AlphaFoldDB" id="A0A9W7KRX2"/>
<evidence type="ECO:0000256" key="1">
    <source>
        <dbReference type="SAM" id="MobiDB-lite"/>
    </source>
</evidence>
<protein>
    <submittedName>
        <fullName evidence="2">Uncharacterized protein</fullName>
    </submittedName>
</protein>
<feature type="region of interest" description="Disordered" evidence="1">
    <location>
        <begin position="220"/>
        <end position="254"/>
    </location>
</feature>
<evidence type="ECO:0000313" key="3">
    <source>
        <dbReference type="Proteomes" id="UP001165082"/>
    </source>
</evidence>
<evidence type="ECO:0000313" key="2">
    <source>
        <dbReference type="EMBL" id="GMI09424.1"/>
    </source>
</evidence>
<dbReference type="Proteomes" id="UP001165082">
    <property type="component" value="Unassembled WGS sequence"/>
</dbReference>
<organism evidence="2 3">
    <name type="scientific">Triparma retinervis</name>
    <dbReference type="NCBI Taxonomy" id="2557542"/>
    <lineage>
        <taxon>Eukaryota</taxon>
        <taxon>Sar</taxon>
        <taxon>Stramenopiles</taxon>
        <taxon>Ochrophyta</taxon>
        <taxon>Bolidophyceae</taxon>
        <taxon>Parmales</taxon>
        <taxon>Triparmaceae</taxon>
        <taxon>Triparma</taxon>
    </lineage>
</organism>
<keyword evidence="3" id="KW-1185">Reference proteome</keyword>
<dbReference type="EMBL" id="BRXZ01000316">
    <property type="protein sequence ID" value="GMI09424.1"/>
    <property type="molecule type" value="Genomic_DNA"/>
</dbReference>
<sequence length="254" mass="27636">MLPTQLSRESPRSRFTYGGAGSTVIADSLNLKPVARPAFVLPKGINLEARPELFALTKTVRGYTSFSEECLDQNPNEVWGQQCESAIRTCDFTLGGETDGLEMAFSLEWGALTECAMGSFTVLSRTVKKSEPAALLELWSGENSGFEKEATEKQMKAILKRLGLEKASAAELLAVLLALAGPDFLKTYQSSEAYDVEEWGGDETKLFEAAGNLLKAGTLLKADDEEEEGTKPQVQEQVGEKRKKRGGGEKVGEE</sequence>
<accession>A0A9W7KRX2</accession>
<reference evidence="2" key="1">
    <citation type="submission" date="2022-07" db="EMBL/GenBank/DDBJ databases">
        <title>Genome analysis of Parmales, a sister group of diatoms, reveals the evolutionary specialization of diatoms from phago-mixotrophs to photoautotrophs.</title>
        <authorList>
            <person name="Ban H."/>
            <person name="Sato S."/>
            <person name="Yoshikawa S."/>
            <person name="Kazumasa Y."/>
            <person name="Nakamura Y."/>
            <person name="Ichinomiya M."/>
            <person name="Saitoh K."/>
            <person name="Sato N."/>
            <person name="Blanc-Mathieu R."/>
            <person name="Endo H."/>
            <person name="Kuwata A."/>
            <person name="Ogata H."/>
        </authorList>
    </citation>
    <scope>NUCLEOTIDE SEQUENCE</scope>
</reference>
<comment type="caution">
    <text evidence="2">The sequence shown here is derived from an EMBL/GenBank/DDBJ whole genome shotgun (WGS) entry which is preliminary data.</text>
</comment>
<proteinExistence type="predicted"/>
<name>A0A9W7KRX2_9STRA</name>